<dbReference type="RefSeq" id="WP_387723463.1">
    <property type="nucleotide sequence ID" value="NZ_JBIAPI010000010.1"/>
</dbReference>
<feature type="transmembrane region" description="Helical" evidence="1">
    <location>
        <begin position="27"/>
        <end position="50"/>
    </location>
</feature>
<evidence type="ECO:0000313" key="2">
    <source>
        <dbReference type="EMBL" id="MFF3227421.1"/>
    </source>
</evidence>
<sequence length="86" mass="8768">MRALTSLAGVEQGGSASHESPVAARRALLAAAAAVRFAPLLAAISFALCWRPEPAGLALGALVTALGTATLAATDLLLIWRFAVRD</sequence>
<comment type="caution">
    <text evidence="2">The sequence shown here is derived from an EMBL/GenBank/DDBJ whole genome shotgun (WGS) entry which is preliminary data.</text>
</comment>
<organism evidence="2 3">
    <name type="scientific">Nocardia suismassiliense</name>
    <dbReference type="NCBI Taxonomy" id="2077092"/>
    <lineage>
        <taxon>Bacteria</taxon>
        <taxon>Bacillati</taxon>
        <taxon>Actinomycetota</taxon>
        <taxon>Actinomycetes</taxon>
        <taxon>Mycobacteriales</taxon>
        <taxon>Nocardiaceae</taxon>
        <taxon>Nocardia</taxon>
    </lineage>
</organism>
<gene>
    <name evidence="2" type="ORF">ACFYV7_31805</name>
</gene>
<keyword evidence="1" id="KW-1133">Transmembrane helix</keyword>
<dbReference type="EMBL" id="JBIAPI010000010">
    <property type="protein sequence ID" value="MFF3227421.1"/>
    <property type="molecule type" value="Genomic_DNA"/>
</dbReference>
<name>A0ABW6R1P1_9NOCA</name>
<keyword evidence="3" id="KW-1185">Reference proteome</keyword>
<dbReference type="Proteomes" id="UP001601948">
    <property type="component" value="Unassembled WGS sequence"/>
</dbReference>
<protein>
    <submittedName>
        <fullName evidence="2">Uncharacterized protein</fullName>
    </submittedName>
</protein>
<keyword evidence="1" id="KW-0472">Membrane</keyword>
<evidence type="ECO:0000313" key="3">
    <source>
        <dbReference type="Proteomes" id="UP001601948"/>
    </source>
</evidence>
<proteinExistence type="predicted"/>
<keyword evidence="1" id="KW-0812">Transmembrane</keyword>
<evidence type="ECO:0000256" key="1">
    <source>
        <dbReference type="SAM" id="Phobius"/>
    </source>
</evidence>
<feature type="transmembrane region" description="Helical" evidence="1">
    <location>
        <begin position="57"/>
        <end position="80"/>
    </location>
</feature>
<accession>A0ABW6R1P1</accession>
<reference evidence="2 3" key="1">
    <citation type="submission" date="2024-10" db="EMBL/GenBank/DDBJ databases">
        <title>The Natural Products Discovery Center: Release of the First 8490 Sequenced Strains for Exploring Actinobacteria Biosynthetic Diversity.</title>
        <authorList>
            <person name="Kalkreuter E."/>
            <person name="Kautsar S.A."/>
            <person name="Yang D."/>
            <person name="Bader C.D."/>
            <person name="Teijaro C.N."/>
            <person name="Fluegel L."/>
            <person name="Davis C.M."/>
            <person name="Simpson J.R."/>
            <person name="Lauterbach L."/>
            <person name="Steele A.D."/>
            <person name="Gui C."/>
            <person name="Meng S."/>
            <person name="Li G."/>
            <person name="Viehrig K."/>
            <person name="Ye F."/>
            <person name="Su P."/>
            <person name="Kiefer A.F."/>
            <person name="Nichols A."/>
            <person name="Cepeda A.J."/>
            <person name="Yan W."/>
            <person name="Fan B."/>
            <person name="Jiang Y."/>
            <person name="Adhikari A."/>
            <person name="Zheng C.-J."/>
            <person name="Schuster L."/>
            <person name="Cowan T.M."/>
            <person name="Smanski M.J."/>
            <person name="Chevrette M.G."/>
            <person name="De Carvalho L.P.S."/>
            <person name="Shen B."/>
        </authorList>
    </citation>
    <scope>NUCLEOTIDE SEQUENCE [LARGE SCALE GENOMIC DNA]</scope>
    <source>
        <strain evidence="2 3">NPDC003040</strain>
    </source>
</reference>